<accession>A0A6I1I5J2</accession>
<evidence type="ECO:0000313" key="1">
    <source>
        <dbReference type="EMBL" id="KAB8066222.1"/>
    </source>
</evidence>
<proteinExistence type="predicted"/>
<organism evidence="1 2">
    <name type="scientific">Janthinobacterium violaceinigrum</name>
    <dbReference type="NCBI Taxonomy" id="2654252"/>
    <lineage>
        <taxon>Bacteria</taxon>
        <taxon>Pseudomonadati</taxon>
        <taxon>Pseudomonadota</taxon>
        <taxon>Betaproteobacteria</taxon>
        <taxon>Burkholderiales</taxon>
        <taxon>Oxalobacteraceae</taxon>
        <taxon>Janthinobacterium</taxon>
    </lineage>
</organism>
<comment type="caution">
    <text evidence="1">The sequence shown here is derived from an EMBL/GenBank/DDBJ whole genome shotgun (WGS) entry which is preliminary data.</text>
</comment>
<protein>
    <submittedName>
        <fullName evidence="1">Uncharacterized protein</fullName>
    </submittedName>
</protein>
<name>A0A6I1I5J2_9BURK</name>
<reference evidence="1 2" key="1">
    <citation type="submission" date="2019-10" db="EMBL/GenBank/DDBJ databases">
        <title>Three novel species isolated from a subtropical stream in China.</title>
        <authorList>
            <person name="Lu H."/>
        </authorList>
    </citation>
    <scope>NUCLEOTIDE SEQUENCE [LARGE SCALE GENOMIC DNA]</scope>
    <source>
        <strain evidence="1 2">FT13W</strain>
    </source>
</reference>
<keyword evidence="2" id="KW-1185">Reference proteome</keyword>
<sequence length="204" mass="21399">MNNNASIDALEQGGPLSVALTPQRLAVPDGWKLVPVEPTPEIIAGAAIASWPTAALADIDLARQAAPLVLMQMEMAPGTTVDALAGMLATMAPAYRAMIAAAPVPPAEELAAAQGDIKDEKADLVRAGLALIVNLKTVKDELETLKGDAKDAERYRWLRQFPTNFATDVWGVYGAGLPLDKTFINQGERLDSAIDAAIAAKAAS</sequence>
<dbReference type="EMBL" id="WFLI01000003">
    <property type="protein sequence ID" value="KAB8066222.1"/>
    <property type="molecule type" value="Genomic_DNA"/>
</dbReference>
<dbReference type="Proteomes" id="UP000468717">
    <property type="component" value="Unassembled WGS sequence"/>
</dbReference>
<dbReference type="RefSeq" id="WP_152281323.1">
    <property type="nucleotide sequence ID" value="NZ_WFLI01000003.1"/>
</dbReference>
<evidence type="ECO:0000313" key="2">
    <source>
        <dbReference type="Proteomes" id="UP000468717"/>
    </source>
</evidence>
<gene>
    <name evidence="1" type="ORF">GCN75_03205</name>
</gene>
<dbReference type="AlphaFoldDB" id="A0A6I1I5J2"/>